<evidence type="ECO:0000256" key="2">
    <source>
        <dbReference type="ARBA" id="ARBA00022801"/>
    </source>
</evidence>
<evidence type="ECO:0000256" key="7">
    <source>
        <dbReference type="ARBA" id="ARBA00034808"/>
    </source>
</evidence>
<dbReference type="GO" id="GO:0043138">
    <property type="term" value="F:3'-5' DNA helicase activity"/>
    <property type="evidence" value="ECO:0007669"/>
    <property type="project" value="UniProtKB-EC"/>
</dbReference>
<dbReference type="Proteomes" id="UP000182761">
    <property type="component" value="Unassembled WGS sequence"/>
</dbReference>
<dbReference type="EMBL" id="FCOR01000003">
    <property type="protein sequence ID" value="CVK15699.1"/>
    <property type="molecule type" value="Genomic_DNA"/>
</dbReference>
<keyword evidence="2 9" id="KW-0378">Hydrolase</keyword>
<dbReference type="RefSeq" id="WP_055424927.1">
    <property type="nucleotide sequence ID" value="NZ_FCOR01000003.1"/>
</dbReference>
<dbReference type="InterPro" id="IPR014017">
    <property type="entry name" value="DNA_helicase_UvrD-like_C"/>
</dbReference>
<feature type="domain" description="UvrD-like helicase C-terminal" evidence="11">
    <location>
        <begin position="464"/>
        <end position="727"/>
    </location>
</feature>
<evidence type="ECO:0000256" key="6">
    <source>
        <dbReference type="ARBA" id="ARBA00034617"/>
    </source>
</evidence>
<dbReference type="SUPFAM" id="SSF52540">
    <property type="entry name" value="P-loop containing nucleoside triphosphate hydrolases"/>
    <property type="match status" value="1"/>
</dbReference>
<organism evidence="12 13">
    <name type="scientific">Apibacter mensalis</name>
    <dbReference type="NCBI Taxonomy" id="1586267"/>
    <lineage>
        <taxon>Bacteria</taxon>
        <taxon>Pseudomonadati</taxon>
        <taxon>Bacteroidota</taxon>
        <taxon>Flavobacteriia</taxon>
        <taxon>Flavobacteriales</taxon>
        <taxon>Weeksellaceae</taxon>
        <taxon>Apibacter</taxon>
    </lineage>
</organism>
<accession>A0A120N6Q7</accession>
<evidence type="ECO:0000256" key="3">
    <source>
        <dbReference type="ARBA" id="ARBA00022806"/>
    </source>
</evidence>
<dbReference type="PROSITE" id="PS51198">
    <property type="entry name" value="UVRD_HELICASE_ATP_BIND"/>
    <property type="match status" value="1"/>
</dbReference>
<dbReference type="InterPro" id="IPR027417">
    <property type="entry name" value="P-loop_NTPase"/>
</dbReference>
<keyword evidence="1 9" id="KW-0547">Nucleotide-binding</keyword>
<evidence type="ECO:0000313" key="13">
    <source>
        <dbReference type="Proteomes" id="UP000182761"/>
    </source>
</evidence>
<comment type="catalytic activity">
    <reaction evidence="6">
        <text>Couples ATP hydrolysis with the unwinding of duplex DNA by translocating in the 3'-5' direction.</text>
        <dbReference type="EC" id="5.6.2.4"/>
    </reaction>
</comment>
<evidence type="ECO:0000256" key="5">
    <source>
        <dbReference type="ARBA" id="ARBA00023235"/>
    </source>
</evidence>
<dbReference type="Gene3D" id="1.10.3170.10">
    <property type="entry name" value="Recbcd, chain B, domain 2"/>
    <property type="match status" value="1"/>
</dbReference>
<dbReference type="AlphaFoldDB" id="A0A120N6Q7"/>
<dbReference type="PANTHER" id="PTHR11070">
    <property type="entry name" value="UVRD / RECB / PCRA DNA HELICASE FAMILY MEMBER"/>
    <property type="match status" value="1"/>
</dbReference>
<comment type="catalytic activity">
    <reaction evidence="8">
        <text>ATP + H2O = ADP + phosphate + H(+)</text>
        <dbReference type="Rhea" id="RHEA:13065"/>
        <dbReference type="ChEBI" id="CHEBI:15377"/>
        <dbReference type="ChEBI" id="CHEBI:15378"/>
        <dbReference type="ChEBI" id="CHEBI:30616"/>
        <dbReference type="ChEBI" id="CHEBI:43474"/>
        <dbReference type="ChEBI" id="CHEBI:456216"/>
        <dbReference type="EC" id="5.6.2.4"/>
    </reaction>
</comment>
<dbReference type="Pfam" id="PF00580">
    <property type="entry name" value="UvrD-helicase"/>
    <property type="match status" value="1"/>
</dbReference>
<dbReference type="GO" id="GO:0003677">
    <property type="term" value="F:DNA binding"/>
    <property type="evidence" value="ECO:0007669"/>
    <property type="project" value="InterPro"/>
</dbReference>
<dbReference type="STRING" id="1586267.GCA_001418685_00530"/>
<dbReference type="GO" id="GO:0005524">
    <property type="term" value="F:ATP binding"/>
    <property type="evidence" value="ECO:0007669"/>
    <property type="project" value="UniProtKB-UniRule"/>
</dbReference>
<dbReference type="GO" id="GO:0016887">
    <property type="term" value="F:ATP hydrolysis activity"/>
    <property type="evidence" value="ECO:0007669"/>
    <property type="project" value="RHEA"/>
</dbReference>
<dbReference type="InterPro" id="IPR014016">
    <property type="entry name" value="UvrD-like_ATP-bd"/>
</dbReference>
<keyword evidence="3 9" id="KW-0347">Helicase</keyword>
<protein>
    <recommendedName>
        <fullName evidence="7">DNA 3'-5' helicase</fullName>
        <ecNumber evidence="7">5.6.2.4</ecNumber>
    </recommendedName>
</protein>
<dbReference type="Gene3D" id="3.40.50.300">
    <property type="entry name" value="P-loop containing nucleotide triphosphate hydrolases"/>
    <property type="match status" value="3"/>
</dbReference>
<dbReference type="GO" id="GO:0004527">
    <property type="term" value="F:exonuclease activity"/>
    <property type="evidence" value="ECO:0007669"/>
    <property type="project" value="UniProtKB-KW"/>
</dbReference>
<gene>
    <name evidence="12" type="ORF">Ga0061079_1039</name>
</gene>
<evidence type="ECO:0000256" key="1">
    <source>
        <dbReference type="ARBA" id="ARBA00022741"/>
    </source>
</evidence>
<keyword evidence="4 9" id="KW-0067">ATP-binding</keyword>
<evidence type="ECO:0000256" key="8">
    <source>
        <dbReference type="ARBA" id="ARBA00048988"/>
    </source>
</evidence>
<dbReference type="EC" id="5.6.2.4" evidence="7"/>
<sequence>MSSNYTIYNASAGAGKTFTLVKNYLYILLQNDSVETVRSILAITFTNKAANEMKTRILSWLKDFSDEKKYKSNIVLQQLSQELDLDIYQLHQRSYKALSYILHHYSLFSISTIDKFNLRLMKAFTKELGLSYSFAVELDSSDYLKQSIDELVDELGTENPFAEVILNYIFWKFENESTTDIRKELITSSQNFMKEKNLEQINSLTTKELDDFKRLNQLLIKRVKENYTLIQETAAAIIALIESNSLEVGDFYQGARGMAGFFYKMHDPSKILSVNISSSYYKAFCDEEKYAKSKSTKEENIKAIAPQIIDAFYKIKQAIIRIKVDDSVRKNLITIELQSEINRFLHKRKTENDVVFLSDVNPIIGTHLKEEPVAFIYEKLGSRYNHYFIDEFQDTSQLQWNNMVPLLDNAKVSEGNSITLVGDPKQAIYRFRSGNPEILINLIALAEEKGIQVQTLQNNFRSLPNIVDFNNKYYQYLSTYLVNNSEYSSLFGTHAQQISHLQEGGRVQVSFISPQKENQLEERIVEIIEESLQNGFVFKDITILVRNKKHSISIVDKIAEKGYPILTEEALLVISSPEVQAIIYALKWISNPEDKENLVRMLHLLHTLGRVEFDDFTEEISNIKDLDFDNIVSWFHETLNIPLPYQQVYHLSFYDFAEEFINSLGFGAKEDLYISALLDLIVQLEKKGVISLEEFLENWELKSPGLSIRFPDNRNAIQIMTIHKSKGLEFPVVIYPMIESNSNKEEYWFPLEKELYIGFDKFYTSSKSGLDDTGENIKEVVTIREFENKIDELCIQYVATTRASQQLFLLEEKKDKLSPLGEYLNKQGICAEDIIEMYPTSDFKKKKEKSEKSIIREEEIQWTSESWNSKIKVSSEAHKFYSEENKEIHYGNSVHAILAEINTLDDLPFVIKKLAISGMIQLGQEMEIEKIVHRMVSSPQLKKYFSKGIVSYKEREIIYEGKIYRPDRIIEKQDSLILIDFKTGEKLPGHKKQIELYEQVLVGMGKKVESKLLVYISSLDLEVIYV</sequence>
<evidence type="ECO:0000259" key="10">
    <source>
        <dbReference type="PROSITE" id="PS51198"/>
    </source>
</evidence>
<evidence type="ECO:0000259" key="11">
    <source>
        <dbReference type="PROSITE" id="PS51217"/>
    </source>
</evidence>
<proteinExistence type="predicted"/>
<feature type="binding site" evidence="9">
    <location>
        <begin position="10"/>
        <end position="17"/>
    </location>
    <ligand>
        <name>ATP</name>
        <dbReference type="ChEBI" id="CHEBI:30616"/>
    </ligand>
</feature>
<dbReference type="PROSITE" id="PS51217">
    <property type="entry name" value="UVRD_HELICASE_CTER"/>
    <property type="match status" value="1"/>
</dbReference>
<feature type="domain" description="UvrD-like helicase ATP-binding" evidence="10">
    <location>
        <begin position="1"/>
        <end position="463"/>
    </location>
</feature>
<keyword evidence="13" id="KW-1185">Reference proteome</keyword>
<name>A0A120N6Q7_9FLAO</name>
<evidence type="ECO:0000313" key="12">
    <source>
        <dbReference type="EMBL" id="CVK15699.1"/>
    </source>
</evidence>
<dbReference type="Pfam" id="PF13361">
    <property type="entry name" value="UvrD_C"/>
    <property type="match status" value="2"/>
</dbReference>
<dbReference type="GO" id="GO:0005829">
    <property type="term" value="C:cytosol"/>
    <property type="evidence" value="ECO:0007669"/>
    <property type="project" value="TreeGrafter"/>
</dbReference>
<dbReference type="OrthoDB" id="9810135at2"/>
<dbReference type="InterPro" id="IPR000212">
    <property type="entry name" value="DNA_helicase_UvrD/REP"/>
</dbReference>
<keyword evidence="12" id="KW-0269">Exonuclease</keyword>
<keyword evidence="12" id="KW-0540">Nuclease</keyword>
<keyword evidence="5" id="KW-0413">Isomerase</keyword>
<dbReference type="GO" id="GO:0000725">
    <property type="term" value="P:recombinational repair"/>
    <property type="evidence" value="ECO:0007669"/>
    <property type="project" value="TreeGrafter"/>
</dbReference>
<reference evidence="12 13" key="1">
    <citation type="submission" date="2016-01" db="EMBL/GenBank/DDBJ databases">
        <authorList>
            <person name="McClelland M."/>
            <person name="Jain A."/>
            <person name="Saraogi P."/>
            <person name="Mendelson R."/>
            <person name="Westerman R."/>
            <person name="SanMiguel P."/>
            <person name="Csonka L."/>
        </authorList>
    </citation>
    <scope>NUCLEOTIDE SEQUENCE [LARGE SCALE GENOMIC DNA]</scope>
    <source>
        <strain evidence="12 13">R-53146</strain>
    </source>
</reference>
<evidence type="ECO:0000256" key="4">
    <source>
        <dbReference type="ARBA" id="ARBA00022840"/>
    </source>
</evidence>
<dbReference type="PANTHER" id="PTHR11070:SF67">
    <property type="entry name" value="DNA 3'-5' HELICASE"/>
    <property type="match status" value="1"/>
</dbReference>
<evidence type="ECO:0000256" key="9">
    <source>
        <dbReference type="PROSITE-ProRule" id="PRU00560"/>
    </source>
</evidence>